<dbReference type="InterPro" id="IPR009908">
    <property type="entry name" value="Methylamine_util_MauE"/>
</dbReference>
<evidence type="ECO:0000313" key="8">
    <source>
        <dbReference type="Proteomes" id="UP000249547"/>
    </source>
</evidence>
<organism evidence="7 8">
    <name type="scientific">Chitinophaga skermanii</name>
    <dbReference type="NCBI Taxonomy" id="331697"/>
    <lineage>
        <taxon>Bacteria</taxon>
        <taxon>Pseudomonadati</taxon>
        <taxon>Bacteroidota</taxon>
        <taxon>Chitinophagia</taxon>
        <taxon>Chitinophagales</taxon>
        <taxon>Chitinophagaceae</taxon>
        <taxon>Chitinophaga</taxon>
    </lineage>
</organism>
<evidence type="ECO:0000256" key="3">
    <source>
        <dbReference type="ARBA" id="ARBA00022989"/>
    </source>
</evidence>
<protein>
    <recommendedName>
        <fullName evidence="6">Methylamine utilisation protein MauE domain-containing protein</fullName>
    </recommendedName>
</protein>
<name>A0A327QQS8_9BACT</name>
<dbReference type="Proteomes" id="UP000249547">
    <property type="component" value="Unassembled WGS sequence"/>
</dbReference>
<dbReference type="RefSeq" id="WP_111597288.1">
    <property type="nucleotide sequence ID" value="NZ_QLLL01000003.1"/>
</dbReference>
<dbReference type="OrthoDB" id="680026at2"/>
<sequence>MKRKQLFVEIVIALLVLLFVYTGSDKLLNRAIFSAQLAQSPWDLLKHNRELFSWIVPILELVVALLILLKKTKTIGLLMAGIAMLSFTLYVGIMLGTHQHLPCSCGGIIRYLSWSQHLIFNSIFTILSFVVFYLSLINMGFSTGNSNVENLA</sequence>
<reference evidence="7 8" key="1">
    <citation type="submission" date="2018-06" db="EMBL/GenBank/DDBJ databases">
        <title>Genomic Encyclopedia of Archaeal and Bacterial Type Strains, Phase II (KMG-II): from individual species to whole genera.</title>
        <authorList>
            <person name="Goeker M."/>
        </authorList>
    </citation>
    <scope>NUCLEOTIDE SEQUENCE [LARGE SCALE GENOMIC DNA]</scope>
    <source>
        <strain evidence="7 8">DSM 23857</strain>
    </source>
</reference>
<feature type="transmembrane region" description="Helical" evidence="5">
    <location>
        <begin position="7"/>
        <end position="24"/>
    </location>
</feature>
<feature type="transmembrane region" description="Helical" evidence="5">
    <location>
        <begin position="76"/>
        <end position="98"/>
    </location>
</feature>
<feature type="transmembrane region" description="Helical" evidence="5">
    <location>
        <begin position="51"/>
        <end position="69"/>
    </location>
</feature>
<gene>
    <name evidence="7" type="ORF">LX64_01817</name>
</gene>
<keyword evidence="8" id="KW-1185">Reference proteome</keyword>
<dbReference type="Pfam" id="PF07291">
    <property type="entry name" value="MauE"/>
    <property type="match status" value="1"/>
</dbReference>
<proteinExistence type="predicted"/>
<dbReference type="AlphaFoldDB" id="A0A327QQS8"/>
<dbReference type="EMBL" id="QLLL01000003">
    <property type="protein sequence ID" value="RAJ06690.1"/>
    <property type="molecule type" value="Genomic_DNA"/>
</dbReference>
<comment type="caution">
    <text evidence="7">The sequence shown here is derived from an EMBL/GenBank/DDBJ whole genome shotgun (WGS) entry which is preliminary data.</text>
</comment>
<evidence type="ECO:0000313" key="7">
    <source>
        <dbReference type="EMBL" id="RAJ06690.1"/>
    </source>
</evidence>
<evidence type="ECO:0000256" key="5">
    <source>
        <dbReference type="SAM" id="Phobius"/>
    </source>
</evidence>
<evidence type="ECO:0000259" key="6">
    <source>
        <dbReference type="Pfam" id="PF07291"/>
    </source>
</evidence>
<feature type="domain" description="Methylamine utilisation protein MauE" evidence="6">
    <location>
        <begin position="5"/>
        <end position="133"/>
    </location>
</feature>
<feature type="transmembrane region" description="Helical" evidence="5">
    <location>
        <begin position="118"/>
        <end position="137"/>
    </location>
</feature>
<dbReference type="GO" id="GO:0016020">
    <property type="term" value="C:membrane"/>
    <property type="evidence" value="ECO:0007669"/>
    <property type="project" value="UniProtKB-SubCell"/>
</dbReference>
<dbReference type="GO" id="GO:0030416">
    <property type="term" value="P:methylamine metabolic process"/>
    <property type="evidence" value="ECO:0007669"/>
    <property type="project" value="InterPro"/>
</dbReference>
<evidence type="ECO:0000256" key="2">
    <source>
        <dbReference type="ARBA" id="ARBA00022692"/>
    </source>
</evidence>
<comment type="subcellular location">
    <subcellularLocation>
        <location evidence="1">Membrane</location>
        <topology evidence="1">Multi-pass membrane protein</topology>
    </subcellularLocation>
</comment>
<keyword evidence="2 5" id="KW-0812">Transmembrane</keyword>
<keyword evidence="3 5" id="KW-1133">Transmembrane helix</keyword>
<evidence type="ECO:0000256" key="1">
    <source>
        <dbReference type="ARBA" id="ARBA00004141"/>
    </source>
</evidence>
<keyword evidence="4 5" id="KW-0472">Membrane</keyword>
<accession>A0A327QQS8</accession>
<evidence type="ECO:0000256" key="4">
    <source>
        <dbReference type="ARBA" id="ARBA00023136"/>
    </source>
</evidence>